<comment type="similarity">
    <text evidence="1">In the C-terminal section; belongs to the transpeptidase family.</text>
</comment>
<evidence type="ECO:0000256" key="6">
    <source>
        <dbReference type="ARBA" id="ARBA00022676"/>
    </source>
</evidence>
<evidence type="ECO:0000256" key="7">
    <source>
        <dbReference type="ARBA" id="ARBA00022679"/>
    </source>
</evidence>
<dbReference type="SUPFAM" id="SSF56601">
    <property type="entry name" value="beta-lactamase/transpeptidase-like"/>
    <property type="match status" value="1"/>
</dbReference>
<dbReference type="STRING" id="1423734.FC83_GL000783"/>
<dbReference type="AlphaFoldDB" id="A0A0R1Y9F7"/>
<keyword evidence="10" id="KW-0133">Cell shape</keyword>
<dbReference type="InterPro" id="IPR001460">
    <property type="entry name" value="PCN-bd_Tpept"/>
</dbReference>
<evidence type="ECO:0000256" key="18">
    <source>
        <dbReference type="SAM" id="Phobius"/>
    </source>
</evidence>
<evidence type="ECO:0000259" key="19">
    <source>
        <dbReference type="Pfam" id="PF00905"/>
    </source>
</evidence>
<proteinExistence type="inferred from homology"/>
<keyword evidence="7" id="KW-0808">Transferase</keyword>
<keyword evidence="15" id="KW-0961">Cell wall biogenesis/degradation</keyword>
<dbReference type="InterPro" id="IPR012338">
    <property type="entry name" value="Beta-lactam/transpept-like"/>
</dbReference>
<keyword evidence="6" id="KW-0328">Glycosyltransferase</keyword>
<evidence type="ECO:0000256" key="3">
    <source>
        <dbReference type="ARBA" id="ARBA00022475"/>
    </source>
</evidence>
<dbReference type="Gene3D" id="3.40.710.10">
    <property type="entry name" value="DD-peptidase/beta-lactamase superfamily"/>
    <property type="match status" value="1"/>
</dbReference>
<dbReference type="InterPro" id="IPR001264">
    <property type="entry name" value="Glyco_trans_51"/>
</dbReference>
<dbReference type="Gene3D" id="1.10.3810.10">
    <property type="entry name" value="Biosynthetic peptidoglycan transglycosylase-like"/>
    <property type="match status" value="1"/>
</dbReference>
<evidence type="ECO:0000256" key="16">
    <source>
        <dbReference type="ARBA" id="ARBA00034000"/>
    </source>
</evidence>
<dbReference type="GO" id="GO:0008360">
    <property type="term" value="P:regulation of cell shape"/>
    <property type="evidence" value="ECO:0007669"/>
    <property type="project" value="UniProtKB-KW"/>
</dbReference>
<dbReference type="eggNOG" id="COG0744">
    <property type="taxonomic scope" value="Bacteria"/>
</dbReference>
<protein>
    <submittedName>
        <fullName evidence="21">Penicillin-binding, 1A family protein</fullName>
    </submittedName>
</protein>
<evidence type="ECO:0000256" key="10">
    <source>
        <dbReference type="ARBA" id="ARBA00022960"/>
    </source>
</evidence>
<evidence type="ECO:0000256" key="12">
    <source>
        <dbReference type="ARBA" id="ARBA00022989"/>
    </source>
</evidence>
<keyword evidence="3" id="KW-1003">Cell membrane</keyword>
<dbReference type="GO" id="GO:0030288">
    <property type="term" value="C:outer membrane-bounded periplasmic space"/>
    <property type="evidence" value="ECO:0007669"/>
    <property type="project" value="TreeGrafter"/>
</dbReference>
<evidence type="ECO:0000256" key="15">
    <source>
        <dbReference type="ARBA" id="ARBA00023316"/>
    </source>
</evidence>
<comment type="catalytic activity">
    <reaction evidence="17">
        <text>[GlcNAc-(1-&gt;4)-Mur2Ac(oyl-L-Ala-gamma-D-Glu-L-Lys-D-Ala-D-Ala)](n)-di-trans,octa-cis-undecaprenyl diphosphate + beta-D-GlcNAc-(1-&gt;4)-Mur2Ac(oyl-L-Ala-gamma-D-Glu-L-Lys-D-Ala-D-Ala)-di-trans,octa-cis-undecaprenyl diphosphate = [GlcNAc-(1-&gt;4)-Mur2Ac(oyl-L-Ala-gamma-D-Glu-L-Lys-D-Ala-D-Ala)](n+1)-di-trans,octa-cis-undecaprenyl diphosphate + di-trans,octa-cis-undecaprenyl diphosphate + H(+)</text>
        <dbReference type="Rhea" id="RHEA:23708"/>
        <dbReference type="Rhea" id="RHEA-COMP:9602"/>
        <dbReference type="Rhea" id="RHEA-COMP:9603"/>
        <dbReference type="ChEBI" id="CHEBI:15378"/>
        <dbReference type="ChEBI" id="CHEBI:58405"/>
        <dbReference type="ChEBI" id="CHEBI:60033"/>
        <dbReference type="ChEBI" id="CHEBI:78435"/>
        <dbReference type="EC" id="2.4.99.28"/>
    </reaction>
</comment>
<keyword evidence="4" id="KW-0121">Carboxypeptidase</keyword>
<dbReference type="GO" id="GO:0009252">
    <property type="term" value="P:peptidoglycan biosynthetic process"/>
    <property type="evidence" value="ECO:0007669"/>
    <property type="project" value="UniProtKB-KW"/>
</dbReference>
<dbReference type="Gene3D" id="6.20.370.110">
    <property type="match status" value="1"/>
</dbReference>
<dbReference type="GO" id="GO:0006508">
    <property type="term" value="P:proteolysis"/>
    <property type="evidence" value="ECO:0007669"/>
    <property type="project" value="UniProtKB-KW"/>
</dbReference>
<evidence type="ECO:0000256" key="4">
    <source>
        <dbReference type="ARBA" id="ARBA00022645"/>
    </source>
</evidence>
<dbReference type="InterPro" id="IPR023346">
    <property type="entry name" value="Lysozyme-like_dom_sf"/>
</dbReference>
<evidence type="ECO:0000256" key="13">
    <source>
        <dbReference type="ARBA" id="ARBA00023136"/>
    </source>
</evidence>
<evidence type="ECO:0000256" key="11">
    <source>
        <dbReference type="ARBA" id="ARBA00022984"/>
    </source>
</evidence>
<dbReference type="InterPro" id="IPR036950">
    <property type="entry name" value="PBP_transglycosylase"/>
</dbReference>
<evidence type="ECO:0000259" key="20">
    <source>
        <dbReference type="Pfam" id="PF00912"/>
    </source>
</evidence>
<keyword evidence="11" id="KW-0573">Peptidoglycan synthesis</keyword>
<dbReference type="PANTHER" id="PTHR32282:SF32">
    <property type="entry name" value="PENICILLIN-BINDING PROTEIN 2A"/>
    <property type="match status" value="1"/>
</dbReference>
<evidence type="ECO:0000256" key="14">
    <source>
        <dbReference type="ARBA" id="ARBA00023268"/>
    </source>
</evidence>
<keyword evidence="22" id="KW-1185">Reference proteome</keyword>
<dbReference type="GO" id="GO:0009002">
    <property type="term" value="F:serine-type D-Ala-D-Ala carboxypeptidase activity"/>
    <property type="evidence" value="ECO:0007669"/>
    <property type="project" value="UniProtKB-EC"/>
</dbReference>
<evidence type="ECO:0000313" key="21">
    <source>
        <dbReference type="EMBL" id="KRM35756.1"/>
    </source>
</evidence>
<comment type="catalytic activity">
    <reaction evidence="16">
        <text>Preferential cleavage: (Ac)2-L-Lys-D-Ala-|-D-Ala. Also transpeptidation of peptidyl-alanyl moieties that are N-acyl substituents of D-alanine.</text>
        <dbReference type="EC" id="3.4.16.4"/>
    </reaction>
</comment>
<dbReference type="FunFam" id="1.10.3810.10:FF:000001">
    <property type="entry name" value="Penicillin-binding protein 1A"/>
    <property type="match status" value="1"/>
</dbReference>
<comment type="caution">
    <text evidence="21">The sequence shown here is derived from an EMBL/GenBank/DDBJ whole genome shotgun (WGS) entry which is preliminary data.</text>
</comment>
<dbReference type="InterPro" id="IPR050396">
    <property type="entry name" value="Glycosyltr_51/Transpeptidase"/>
</dbReference>
<gene>
    <name evidence="21" type="ORF">FC83_GL000783</name>
</gene>
<evidence type="ECO:0000256" key="2">
    <source>
        <dbReference type="ARBA" id="ARBA00007739"/>
    </source>
</evidence>
<feature type="domain" description="Penicillin-binding protein transpeptidase" evidence="19">
    <location>
        <begin position="360"/>
        <end position="621"/>
    </location>
</feature>
<dbReference type="EMBL" id="AZGA01000011">
    <property type="protein sequence ID" value="KRM35756.1"/>
    <property type="molecule type" value="Genomic_DNA"/>
</dbReference>
<dbReference type="Proteomes" id="UP000051236">
    <property type="component" value="Unassembled WGS sequence"/>
</dbReference>
<evidence type="ECO:0000256" key="5">
    <source>
        <dbReference type="ARBA" id="ARBA00022670"/>
    </source>
</evidence>
<dbReference type="SUPFAM" id="SSF53955">
    <property type="entry name" value="Lysozyme-like"/>
    <property type="match status" value="1"/>
</dbReference>
<name>A0A0R1Y9F7_9LACO</name>
<keyword evidence="14" id="KW-0511">Multifunctional enzyme</keyword>
<dbReference type="GO" id="GO:0008658">
    <property type="term" value="F:penicillin binding"/>
    <property type="evidence" value="ECO:0007669"/>
    <property type="project" value="InterPro"/>
</dbReference>
<sequence length="710" mass="78930">MNNPNNPAPFKKYALQFWQWFKAVWHRFWHFMRLLNHRFQLVRWILLIGLVLFFCLSAFLTYKAKTSDVQDLKSALKTTTTIYDSQNQKAGSLYSQKGTFVELNQISKNVPKAVISTEDRSFYTNPGFDIKGIARSVLSYVIHRGQITGGGSTLTQQLAKNALLTQQQTFSRKLEELFLAIEINRVYSKDDIMTMYLNNAYFGNGVWGVQDAAQKYFGKNAADLTVSESATFAAMLRSPSYYNPINHMDNAISRRNLVLDLMVDNKQLTSQEASAAKQQQLTLNDTYAQSDGYRYPYFFDAVIDEAINRYGLKEEDIMNKGYRIYTTLDQTQQAAMQRSFNQDWAFPADAADGTPVQGGSIAVDPKNGYVTAVVGGRGDHVFRGLNRATQIKRQPGSTMKPLAIYEPALESGYHYDSVLQDKLTSYGKNHYTPGNADNTYAGQVPMYVALAQSKNAPAAWLLDKIGVKKGVGAVEKFGINVPESDQNLAFGLGGWGKGVSPYQMARAYTAFANNGKLANTHFITKIVDATGAVIVDNSDLKSKQVISSSHAKEMTSMLLDVFKNGTGQTAKPSGYTVAGKTGSTEVPDSYGYGTKDQWIVGYTPNIVVATWIGFDNTDQTHFLKGISEQGVAPIFKLEMENILPNDGDYQFNTQPASTIAADENANNKGNWFDDIGKNIEDGIENGKNVLKNAQEKANEWYNDLKSFFGN</sequence>
<reference evidence="21 22" key="1">
    <citation type="journal article" date="2015" name="Genome Announc.">
        <title>Expanding the biotechnology potential of lactobacilli through comparative genomics of 213 strains and associated genera.</title>
        <authorList>
            <person name="Sun Z."/>
            <person name="Harris H.M."/>
            <person name="McCann A."/>
            <person name="Guo C."/>
            <person name="Argimon S."/>
            <person name="Zhang W."/>
            <person name="Yang X."/>
            <person name="Jeffery I.B."/>
            <person name="Cooney J.C."/>
            <person name="Kagawa T.F."/>
            <person name="Liu W."/>
            <person name="Song Y."/>
            <person name="Salvetti E."/>
            <person name="Wrobel A."/>
            <person name="Rasinkangas P."/>
            <person name="Parkhill J."/>
            <person name="Rea M.C."/>
            <person name="O'Sullivan O."/>
            <person name="Ritari J."/>
            <person name="Douillard F.P."/>
            <person name="Paul Ross R."/>
            <person name="Yang R."/>
            <person name="Briner A.E."/>
            <person name="Felis G.E."/>
            <person name="de Vos W.M."/>
            <person name="Barrangou R."/>
            <person name="Klaenhammer T.R."/>
            <person name="Caufield P.W."/>
            <person name="Cui Y."/>
            <person name="Zhang H."/>
            <person name="O'Toole P.W."/>
        </authorList>
    </citation>
    <scope>NUCLEOTIDE SEQUENCE [LARGE SCALE GENOMIC DNA]</scope>
    <source>
        <strain evidence="21 22">DSM 18527</strain>
    </source>
</reference>
<dbReference type="PATRIC" id="fig|1423734.3.peg.791"/>
<organism evidence="21 22">
    <name type="scientific">Agrilactobacillus composti DSM 18527 = JCM 14202</name>
    <dbReference type="NCBI Taxonomy" id="1423734"/>
    <lineage>
        <taxon>Bacteria</taxon>
        <taxon>Bacillati</taxon>
        <taxon>Bacillota</taxon>
        <taxon>Bacilli</taxon>
        <taxon>Lactobacillales</taxon>
        <taxon>Lactobacillaceae</taxon>
        <taxon>Agrilactobacillus</taxon>
    </lineage>
</organism>
<dbReference type="PANTHER" id="PTHR32282">
    <property type="entry name" value="BINDING PROTEIN TRANSPEPTIDASE, PUTATIVE-RELATED"/>
    <property type="match status" value="1"/>
</dbReference>
<keyword evidence="13 18" id="KW-0472">Membrane</keyword>
<comment type="similarity">
    <text evidence="2">In the N-terminal section; belongs to the glycosyltransferase 51 family.</text>
</comment>
<dbReference type="GO" id="GO:0008955">
    <property type="term" value="F:peptidoglycan glycosyltransferase activity"/>
    <property type="evidence" value="ECO:0007669"/>
    <property type="project" value="UniProtKB-EC"/>
</dbReference>
<accession>A0A0R1Y9F7</accession>
<keyword evidence="8 18" id="KW-0812">Transmembrane</keyword>
<dbReference type="Pfam" id="PF00905">
    <property type="entry name" value="Transpeptidase"/>
    <property type="match status" value="1"/>
</dbReference>
<keyword evidence="12 18" id="KW-1133">Transmembrane helix</keyword>
<evidence type="ECO:0000256" key="17">
    <source>
        <dbReference type="ARBA" id="ARBA00049902"/>
    </source>
</evidence>
<keyword evidence="9" id="KW-0378">Hydrolase</keyword>
<evidence type="ECO:0000256" key="8">
    <source>
        <dbReference type="ARBA" id="ARBA00022692"/>
    </source>
</evidence>
<evidence type="ECO:0000313" key="22">
    <source>
        <dbReference type="Proteomes" id="UP000051236"/>
    </source>
</evidence>
<feature type="domain" description="Glycosyl transferase family 51" evidence="20">
    <location>
        <begin position="92"/>
        <end position="262"/>
    </location>
</feature>
<keyword evidence="5" id="KW-0645">Protease</keyword>
<dbReference type="NCBIfam" id="TIGR02074">
    <property type="entry name" value="PBP_1a_fam"/>
    <property type="match status" value="1"/>
</dbReference>
<dbReference type="GO" id="GO:0071555">
    <property type="term" value="P:cell wall organization"/>
    <property type="evidence" value="ECO:0007669"/>
    <property type="project" value="UniProtKB-KW"/>
</dbReference>
<dbReference type="Pfam" id="PF00912">
    <property type="entry name" value="Transgly"/>
    <property type="match status" value="1"/>
</dbReference>
<evidence type="ECO:0000256" key="1">
    <source>
        <dbReference type="ARBA" id="ARBA00007090"/>
    </source>
</evidence>
<evidence type="ECO:0000256" key="9">
    <source>
        <dbReference type="ARBA" id="ARBA00022801"/>
    </source>
</evidence>
<feature type="transmembrane region" description="Helical" evidence="18">
    <location>
        <begin position="41"/>
        <end position="62"/>
    </location>
</feature>